<name>A0A6V7W2W1_MELEN</name>
<accession>A0A6V7W2W1</accession>
<protein>
    <submittedName>
        <fullName evidence="1">Uncharacterized protein</fullName>
    </submittedName>
</protein>
<dbReference type="EMBL" id="CAJEWN010000401">
    <property type="protein sequence ID" value="CAD2181506.1"/>
    <property type="molecule type" value="Genomic_DNA"/>
</dbReference>
<dbReference type="AlphaFoldDB" id="A0A6V7W2W1"/>
<evidence type="ECO:0000313" key="2">
    <source>
        <dbReference type="Proteomes" id="UP000580250"/>
    </source>
</evidence>
<sequence>MDKQSFCFIIISIFTVKNKFKRITQRLPENFSKCFLKTESIPSMTKCISQLLEGKFNENNKIYTKRLQKYLFNKERDLGRINKIKMRKEEPIFNNIYEGKDHGIQKF</sequence>
<reference evidence="1 2" key="1">
    <citation type="submission" date="2020-08" db="EMBL/GenBank/DDBJ databases">
        <authorList>
            <person name="Koutsovoulos G."/>
            <person name="Danchin GJ E."/>
        </authorList>
    </citation>
    <scope>NUCLEOTIDE SEQUENCE [LARGE SCALE GENOMIC DNA]</scope>
</reference>
<gene>
    <name evidence="1" type="ORF">MENT_LOCUS33655</name>
</gene>
<dbReference type="Proteomes" id="UP000580250">
    <property type="component" value="Unassembled WGS sequence"/>
</dbReference>
<proteinExistence type="predicted"/>
<comment type="caution">
    <text evidence="1">The sequence shown here is derived from an EMBL/GenBank/DDBJ whole genome shotgun (WGS) entry which is preliminary data.</text>
</comment>
<organism evidence="1 2">
    <name type="scientific">Meloidogyne enterolobii</name>
    <name type="common">Root-knot nematode worm</name>
    <name type="synonym">Meloidogyne mayaguensis</name>
    <dbReference type="NCBI Taxonomy" id="390850"/>
    <lineage>
        <taxon>Eukaryota</taxon>
        <taxon>Metazoa</taxon>
        <taxon>Ecdysozoa</taxon>
        <taxon>Nematoda</taxon>
        <taxon>Chromadorea</taxon>
        <taxon>Rhabditida</taxon>
        <taxon>Tylenchina</taxon>
        <taxon>Tylenchomorpha</taxon>
        <taxon>Tylenchoidea</taxon>
        <taxon>Meloidogynidae</taxon>
        <taxon>Meloidogyninae</taxon>
        <taxon>Meloidogyne</taxon>
    </lineage>
</organism>
<evidence type="ECO:0000313" key="1">
    <source>
        <dbReference type="EMBL" id="CAD2181506.1"/>
    </source>
</evidence>